<protein>
    <submittedName>
        <fullName evidence="2">Uncharacterized protein</fullName>
    </submittedName>
</protein>
<organism evidence="2 3">
    <name type="scientific">Candidatus Gottesmanbacteria bacterium GW2011_GWB1_44_11c</name>
    <dbReference type="NCBI Taxonomy" id="1618447"/>
    <lineage>
        <taxon>Bacteria</taxon>
        <taxon>Candidatus Gottesmaniibacteriota</taxon>
    </lineage>
</organism>
<comment type="caution">
    <text evidence="2">The sequence shown here is derived from an EMBL/GenBank/DDBJ whole genome shotgun (WGS) entry which is preliminary data.</text>
</comment>
<evidence type="ECO:0000313" key="2">
    <source>
        <dbReference type="EMBL" id="KKT37352.1"/>
    </source>
</evidence>
<dbReference type="EMBL" id="LCHM01000027">
    <property type="protein sequence ID" value="KKT37352.1"/>
    <property type="molecule type" value="Genomic_DNA"/>
</dbReference>
<keyword evidence="1" id="KW-0812">Transmembrane</keyword>
<accession>A0A0G1IZW0</accession>
<evidence type="ECO:0000313" key="3">
    <source>
        <dbReference type="Proteomes" id="UP000034617"/>
    </source>
</evidence>
<keyword evidence="1" id="KW-1133">Transmembrane helix</keyword>
<dbReference type="Proteomes" id="UP000034617">
    <property type="component" value="Unassembled WGS sequence"/>
</dbReference>
<name>A0A0G1IZW0_9BACT</name>
<feature type="transmembrane region" description="Helical" evidence="1">
    <location>
        <begin position="15"/>
        <end position="34"/>
    </location>
</feature>
<dbReference type="AlphaFoldDB" id="A0A0G1IZW0"/>
<gene>
    <name evidence="2" type="ORF">UW22_C0027G0020</name>
</gene>
<sequence>MKKNTKSAFGLGKPIQIALLIGSVILFGIVLWGVQNGTFELRQQAAGRAWPTVGASITCHNADKTVKGDCTYCTEYKCTKKKSIKGVGVGDLGQKVCLEGNTKTGVCVGGTCVTDGSAGETCPLPSGVPADQQNRRRLE</sequence>
<evidence type="ECO:0000256" key="1">
    <source>
        <dbReference type="SAM" id="Phobius"/>
    </source>
</evidence>
<proteinExistence type="predicted"/>
<keyword evidence="1" id="KW-0472">Membrane</keyword>
<reference evidence="2 3" key="1">
    <citation type="journal article" date="2015" name="Nature">
        <title>rRNA introns, odd ribosomes, and small enigmatic genomes across a large radiation of phyla.</title>
        <authorList>
            <person name="Brown C.T."/>
            <person name="Hug L.A."/>
            <person name="Thomas B.C."/>
            <person name="Sharon I."/>
            <person name="Castelle C.J."/>
            <person name="Singh A."/>
            <person name="Wilkins M.J."/>
            <person name="Williams K.H."/>
            <person name="Banfield J.F."/>
        </authorList>
    </citation>
    <scope>NUCLEOTIDE SEQUENCE [LARGE SCALE GENOMIC DNA]</scope>
</reference>